<dbReference type="CDD" id="cd15055">
    <property type="entry name" value="7tmA_TAARs"/>
    <property type="match status" value="1"/>
</dbReference>
<reference evidence="12" key="2">
    <citation type="submission" date="2025-08" db="UniProtKB">
        <authorList>
            <consortium name="Ensembl"/>
        </authorList>
    </citation>
    <scope>IDENTIFICATION</scope>
</reference>
<evidence type="ECO:0000256" key="5">
    <source>
        <dbReference type="ARBA" id="ARBA00023040"/>
    </source>
</evidence>
<feature type="transmembrane region" description="Helical" evidence="10">
    <location>
        <begin position="330"/>
        <end position="350"/>
    </location>
</feature>
<evidence type="ECO:0000313" key="12">
    <source>
        <dbReference type="Ensembl" id="ENSAOCP00000067664.1"/>
    </source>
</evidence>
<name>A0AAQ5ZRE0_AMPOC</name>
<comment type="similarity">
    <text evidence="9">Belongs to the G-protein coupled receptor 1 family.</text>
</comment>
<dbReference type="InterPro" id="IPR000276">
    <property type="entry name" value="GPCR_Rhodpsn"/>
</dbReference>
<keyword evidence="3 9" id="KW-0812">Transmembrane</keyword>
<evidence type="ECO:0000256" key="1">
    <source>
        <dbReference type="ARBA" id="ARBA00004651"/>
    </source>
</evidence>
<comment type="subcellular location">
    <subcellularLocation>
        <location evidence="1">Cell membrane</location>
        <topology evidence="1">Multi-pass membrane protein</topology>
    </subcellularLocation>
</comment>
<evidence type="ECO:0000256" key="9">
    <source>
        <dbReference type="RuleBase" id="RU000688"/>
    </source>
</evidence>
<sequence length="377" mass="42572">MTGKCNRMIKDMDIILYGQEKNSIIGVEEETEEINLPYDQTTTTSQQLLFMSVMEEPELCFPQLFNSSCRRMKRSHSEAMLVHILLSCISLLTVILNLLVIISISHFRKLHTPTNLLLLSLAVSDVFVGLLMFFQIVLIDGCWFLGDFMCTLYQYLAYIITSASIGTMVMISIDRYVAVCYPLHYSIQITQQRVQICVCLCWISSAIFQTLVLKDALKQPGRYKSCVGECAIVTDYISGLADVIFSFIVPITIIIVLYVRVFVVAVSQAHAMHSQLVPTKHSVTATVQKSELKAARTLGVVVVVFIICMCPYYCVALTGQETLLNSKSTAFVICLFYFNSCLNPIIYAFLYPWFRKSVKLIVTLQILQPASREAKML</sequence>
<keyword evidence="6 10" id="KW-0472">Membrane</keyword>
<feature type="transmembrane region" description="Helical" evidence="10">
    <location>
        <begin position="80"/>
        <end position="104"/>
    </location>
</feature>
<feature type="domain" description="G-protein coupled receptors family 1 profile" evidence="11">
    <location>
        <begin position="96"/>
        <end position="347"/>
    </location>
</feature>
<evidence type="ECO:0000313" key="13">
    <source>
        <dbReference type="Proteomes" id="UP001501940"/>
    </source>
</evidence>
<feature type="transmembrane region" description="Helical" evidence="10">
    <location>
        <begin position="116"/>
        <end position="146"/>
    </location>
</feature>
<evidence type="ECO:0000259" key="11">
    <source>
        <dbReference type="PROSITE" id="PS50262"/>
    </source>
</evidence>
<keyword evidence="2" id="KW-1003">Cell membrane</keyword>
<dbReference type="SMART" id="SM01381">
    <property type="entry name" value="7TM_GPCR_Srsx"/>
    <property type="match status" value="1"/>
</dbReference>
<dbReference type="SUPFAM" id="SSF81321">
    <property type="entry name" value="Family A G protein-coupled receptor-like"/>
    <property type="match status" value="1"/>
</dbReference>
<keyword evidence="7 9" id="KW-0675">Receptor</keyword>
<dbReference type="PRINTS" id="PR00237">
    <property type="entry name" value="GPCRRHODOPSN"/>
</dbReference>
<dbReference type="GeneTree" id="ENSGT01050000244823"/>
<dbReference type="PROSITE" id="PS00237">
    <property type="entry name" value="G_PROTEIN_RECEP_F1_1"/>
    <property type="match status" value="1"/>
</dbReference>
<dbReference type="InterPro" id="IPR050569">
    <property type="entry name" value="TAAR"/>
</dbReference>
<keyword evidence="8 9" id="KW-0807">Transducer</keyword>
<evidence type="ECO:0000256" key="8">
    <source>
        <dbReference type="ARBA" id="ARBA00023224"/>
    </source>
</evidence>
<dbReference type="Gene3D" id="1.20.1070.10">
    <property type="entry name" value="Rhodopsin 7-helix transmembrane proteins"/>
    <property type="match status" value="1"/>
</dbReference>
<dbReference type="Proteomes" id="UP001501940">
    <property type="component" value="Chromosome 11"/>
</dbReference>
<evidence type="ECO:0000256" key="7">
    <source>
        <dbReference type="ARBA" id="ARBA00023170"/>
    </source>
</evidence>
<keyword evidence="5 9" id="KW-0297">G-protein coupled receptor</keyword>
<evidence type="ECO:0000256" key="2">
    <source>
        <dbReference type="ARBA" id="ARBA00022475"/>
    </source>
</evidence>
<evidence type="ECO:0000256" key="4">
    <source>
        <dbReference type="ARBA" id="ARBA00022989"/>
    </source>
</evidence>
<evidence type="ECO:0000256" key="6">
    <source>
        <dbReference type="ARBA" id="ARBA00023136"/>
    </source>
</evidence>
<dbReference type="PROSITE" id="PS50262">
    <property type="entry name" value="G_PROTEIN_RECEP_F1_2"/>
    <property type="match status" value="1"/>
</dbReference>
<dbReference type="InterPro" id="IPR017452">
    <property type="entry name" value="GPCR_Rhodpsn_7TM"/>
</dbReference>
<organism evidence="12 13">
    <name type="scientific">Amphiprion ocellaris</name>
    <name type="common">Clown anemonefish</name>
    <dbReference type="NCBI Taxonomy" id="80972"/>
    <lineage>
        <taxon>Eukaryota</taxon>
        <taxon>Metazoa</taxon>
        <taxon>Chordata</taxon>
        <taxon>Craniata</taxon>
        <taxon>Vertebrata</taxon>
        <taxon>Euteleostomi</taxon>
        <taxon>Actinopterygii</taxon>
        <taxon>Neopterygii</taxon>
        <taxon>Teleostei</taxon>
        <taxon>Neoteleostei</taxon>
        <taxon>Acanthomorphata</taxon>
        <taxon>Ovalentaria</taxon>
        <taxon>Pomacentridae</taxon>
        <taxon>Amphiprion</taxon>
    </lineage>
</organism>
<evidence type="ECO:0000256" key="3">
    <source>
        <dbReference type="ARBA" id="ARBA00022692"/>
    </source>
</evidence>
<dbReference type="GO" id="GO:0005886">
    <property type="term" value="C:plasma membrane"/>
    <property type="evidence" value="ECO:0007669"/>
    <property type="project" value="UniProtKB-SubCell"/>
</dbReference>
<accession>A0AAQ5ZRE0</accession>
<dbReference type="AlphaFoldDB" id="A0AAQ5ZRE0"/>
<feature type="transmembrane region" description="Helical" evidence="10">
    <location>
        <begin position="152"/>
        <end position="173"/>
    </location>
</feature>
<evidence type="ECO:0000256" key="10">
    <source>
        <dbReference type="SAM" id="Phobius"/>
    </source>
</evidence>
<dbReference type="GO" id="GO:0001594">
    <property type="term" value="F:trace-amine receptor activity"/>
    <property type="evidence" value="ECO:0007669"/>
    <property type="project" value="TreeGrafter"/>
</dbReference>
<dbReference type="Pfam" id="PF00001">
    <property type="entry name" value="7tm_1"/>
    <property type="match status" value="1"/>
</dbReference>
<keyword evidence="13" id="KW-1185">Reference proteome</keyword>
<dbReference type="Ensembl" id="ENSAOCT00000065552.1">
    <property type="protein sequence ID" value="ENSAOCP00000067664.1"/>
    <property type="gene ID" value="ENSAOCG00000030477.1"/>
</dbReference>
<keyword evidence="4 10" id="KW-1133">Transmembrane helix</keyword>
<feature type="transmembrane region" description="Helical" evidence="10">
    <location>
        <begin position="298"/>
        <end position="318"/>
    </location>
</feature>
<proteinExistence type="inferred from homology"/>
<dbReference type="PANTHER" id="PTHR24249">
    <property type="entry name" value="HISTAMINE RECEPTOR-RELATED G-PROTEIN COUPLED RECEPTOR"/>
    <property type="match status" value="1"/>
</dbReference>
<feature type="transmembrane region" description="Helical" evidence="10">
    <location>
        <begin position="243"/>
        <end position="266"/>
    </location>
</feature>
<reference evidence="12" key="3">
    <citation type="submission" date="2025-09" db="UniProtKB">
        <authorList>
            <consortium name="Ensembl"/>
        </authorList>
    </citation>
    <scope>IDENTIFICATION</scope>
</reference>
<reference evidence="12 13" key="1">
    <citation type="submission" date="2022-01" db="EMBL/GenBank/DDBJ databases">
        <title>A chromosome-scale genome assembly of the false clownfish, Amphiprion ocellaris.</title>
        <authorList>
            <person name="Ryu T."/>
        </authorList>
    </citation>
    <scope>NUCLEOTIDE SEQUENCE [LARGE SCALE GENOMIC DNA]</scope>
</reference>
<dbReference type="PANTHER" id="PTHR24249:SF381">
    <property type="entry name" value="TRACE AMINE ASSOCIATED RECEPTOR 19P-RELATED"/>
    <property type="match status" value="1"/>
</dbReference>
<protein>
    <recommendedName>
        <fullName evidence="11">G-protein coupled receptors family 1 profile domain-containing protein</fullName>
    </recommendedName>
</protein>
<feature type="transmembrane region" description="Helical" evidence="10">
    <location>
        <begin position="194"/>
        <end position="213"/>
    </location>
</feature>